<feature type="region of interest" description="Disordered" evidence="2">
    <location>
        <begin position="1"/>
        <end position="20"/>
    </location>
</feature>
<dbReference type="GO" id="GO:0030163">
    <property type="term" value="P:protein catabolic process"/>
    <property type="evidence" value="ECO:0007669"/>
    <property type="project" value="InterPro"/>
</dbReference>
<dbReference type="Pfam" id="PF05362">
    <property type="entry name" value="Lon_C"/>
    <property type="match status" value="1"/>
</dbReference>
<keyword evidence="1" id="KW-0645">Protease</keyword>
<comment type="catalytic activity">
    <reaction evidence="1">
        <text>Hydrolysis of proteins in presence of ATP.</text>
        <dbReference type="EC" id="3.4.21.53"/>
    </reaction>
</comment>
<dbReference type="InterPro" id="IPR020568">
    <property type="entry name" value="Ribosomal_Su5_D2-typ_SF"/>
</dbReference>
<keyword evidence="1" id="KW-0378">Hydrolase</keyword>
<protein>
    <recommendedName>
        <fullName evidence="1">endopeptidase La</fullName>
        <ecNumber evidence="1">3.4.21.53</ecNumber>
    </recommendedName>
</protein>
<dbReference type="Gene3D" id="3.30.230.10">
    <property type="match status" value="1"/>
</dbReference>
<dbReference type="GO" id="GO:0004176">
    <property type="term" value="F:ATP-dependent peptidase activity"/>
    <property type="evidence" value="ECO:0007669"/>
    <property type="project" value="UniProtKB-UniRule"/>
</dbReference>
<feature type="active site" evidence="1">
    <location>
        <position position="270"/>
    </location>
</feature>
<keyword evidence="1" id="KW-0720">Serine protease</keyword>
<reference evidence="5" key="2">
    <citation type="submission" date="2020-09" db="EMBL/GenBank/DDBJ databases">
        <authorList>
            <person name="Sun Q."/>
            <person name="Zhou Y."/>
        </authorList>
    </citation>
    <scope>NUCLEOTIDE SEQUENCE</scope>
    <source>
        <strain evidence="5">CGMCC 1.16548</strain>
    </source>
</reference>
<evidence type="ECO:0000313" key="6">
    <source>
        <dbReference type="Proteomes" id="UP000617531"/>
    </source>
</evidence>
<feature type="domain" description="PDZ" evidence="3">
    <location>
        <begin position="143"/>
        <end position="225"/>
    </location>
</feature>
<dbReference type="AlphaFoldDB" id="A0A8J3M0D7"/>
<dbReference type="GO" id="GO:0004252">
    <property type="term" value="F:serine-type endopeptidase activity"/>
    <property type="evidence" value="ECO:0007669"/>
    <property type="project" value="UniProtKB-UniRule"/>
</dbReference>
<name>A0A8J3M0D7_9MICO</name>
<evidence type="ECO:0000259" key="3">
    <source>
        <dbReference type="PROSITE" id="PS50106"/>
    </source>
</evidence>
<keyword evidence="6" id="KW-1185">Reference proteome</keyword>
<dbReference type="InterPro" id="IPR008269">
    <property type="entry name" value="Lon_proteolytic"/>
</dbReference>
<accession>A0A8J3M0D7</accession>
<feature type="domain" description="Lon proteolytic" evidence="4">
    <location>
        <begin position="264"/>
        <end position="363"/>
    </location>
</feature>
<dbReference type="EMBL" id="BNAI01000002">
    <property type="protein sequence ID" value="GHF16443.1"/>
    <property type="molecule type" value="Genomic_DNA"/>
</dbReference>
<gene>
    <name evidence="5" type="ORF">GCM10011600_16940</name>
</gene>
<dbReference type="InterPro" id="IPR001478">
    <property type="entry name" value="PDZ"/>
</dbReference>
<organism evidence="5 6">
    <name type="scientific">Pseudolysinimonas yzui</name>
    <dbReference type="NCBI Taxonomy" id="2708254"/>
    <lineage>
        <taxon>Bacteria</taxon>
        <taxon>Bacillati</taxon>
        <taxon>Actinomycetota</taxon>
        <taxon>Actinomycetes</taxon>
        <taxon>Micrococcales</taxon>
        <taxon>Microbacteriaceae</taxon>
        <taxon>Pseudolysinimonas</taxon>
    </lineage>
</organism>
<dbReference type="SUPFAM" id="SSF50156">
    <property type="entry name" value="PDZ domain-like"/>
    <property type="match status" value="1"/>
</dbReference>
<dbReference type="PROSITE" id="PS51786">
    <property type="entry name" value="LON_PROTEOLYTIC"/>
    <property type="match status" value="1"/>
</dbReference>
<evidence type="ECO:0000256" key="2">
    <source>
        <dbReference type="SAM" id="MobiDB-lite"/>
    </source>
</evidence>
<dbReference type="PANTHER" id="PTHR10046">
    <property type="entry name" value="ATP DEPENDENT LON PROTEASE FAMILY MEMBER"/>
    <property type="match status" value="1"/>
</dbReference>
<dbReference type="GO" id="GO:0005524">
    <property type="term" value="F:ATP binding"/>
    <property type="evidence" value="ECO:0007669"/>
    <property type="project" value="InterPro"/>
</dbReference>
<dbReference type="Pfam" id="PF13180">
    <property type="entry name" value="PDZ_2"/>
    <property type="match status" value="1"/>
</dbReference>
<evidence type="ECO:0000256" key="1">
    <source>
        <dbReference type="PROSITE-ProRule" id="PRU01122"/>
    </source>
</evidence>
<sequence length="375" mass="38506">MSLSDLLAAERPPRERPPASDVAPWTTYLGFGLLIAAVVGTVLFATAPSPYVVERPGPVYDTLGEVDGSSGEPVPLIEIPDETTYPTSGQLDLLTVYVDGSRENPLSWLEVAQAWFDPSRTVLPIDLVYPDGQTEEESDEESAAAMDTSQQDAVAAALTELGIAYGSVLTVGGVIEGTPAEGVLEEGDEILTAGGAEVADVDGLRAALAAAGVGTDIELGVRRGSEELTLVLAPVASEQDGSAVIGVYVSAVYDFPIEVRIQLENVGGPSAGMMFALGIYDKLTRGELTGGEHIAGTGTIGGGGQVGAIGGIVQKMYGARDAGADWFLAPQSNCADVVGHIPSGIEVFAVADLDDAIDAVEAIADDDTAGLARCG</sequence>
<comment type="similarity">
    <text evidence="1">Belongs to the peptidase S16 family.</text>
</comment>
<dbReference type="PROSITE" id="PS50106">
    <property type="entry name" value="PDZ"/>
    <property type="match status" value="1"/>
</dbReference>
<dbReference type="InterPro" id="IPR036034">
    <property type="entry name" value="PDZ_sf"/>
</dbReference>
<dbReference type="Proteomes" id="UP000617531">
    <property type="component" value="Unassembled WGS sequence"/>
</dbReference>
<evidence type="ECO:0000313" key="5">
    <source>
        <dbReference type="EMBL" id="GHF16443.1"/>
    </source>
</evidence>
<dbReference type="SUPFAM" id="SSF54211">
    <property type="entry name" value="Ribosomal protein S5 domain 2-like"/>
    <property type="match status" value="1"/>
</dbReference>
<reference evidence="5" key="1">
    <citation type="journal article" date="2014" name="Int. J. Syst. Evol. Microbiol.">
        <title>Complete genome sequence of Corynebacterium casei LMG S-19264T (=DSM 44701T), isolated from a smear-ripened cheese.</title>
        <authorList>
            <consortium name="US DOE Joint Genome Institute (JGI-PGF)"/>
            <person name="Walter F."/>
            <person name="Albersmeier A."/>
            <person name="Kalinowski J."/>
            <person name="Ruckert C."/>
        </authorList>
    </citation>
    <scope>NUCLEOTIDE SEQUENCE</scope>
    <source>
        <strain evidence="5">CGMCC 1.16548</strain>
    </source>
</reference>
<dbReference type="InterPro" id="IPR014721">
    <property type="entry name" value="Ribsml_uS5_D2-typ_fold_subgr"/>
</dbReference>
<evidence type="ECO:0000259" key="4">
    <source>
        <dbReference type="PROSITE" id="PS51786"/>
    </source>
</evidence>
<proteinExistence type="inferred from homology"/>
<dbReference type="EC" id="3.4.21.53" evidence="1"/>
<dbReference type="RefSeq" id="WP_229841978.1">
    <property type="nucleotide sequence ID" value="NZ_BNAI01000002.1"/>
</dbReference>
<dbReference type="GO" id="GO:0006508">
    <property type="term" value="P:proteolysis"/>
    <property type="evidence" value="ECO:0007669"/>
    <property type="project" value="UniProtKB-KW"/>
</dbReference>
<feature type="active site" evidence="1">
    <location>
        <position position="315"/>
    </location>
</feature>
<dbReference type="InterPro" id="IPR027065">
    <property type="entry name" value="Lon_Prtase"/>
</dbReference>
<comment type="caution">
    <text evidence="5">The sequence shown here is derived from an EMBL/GenBank/DDBJ whole genome shotgun (WGS) entry which is preliminary data.</text>
</comment>